<evidence type="ECO:0000313" key="4">
    <source>
        <dbReference type="EMBL" id="MDY0744268.1"/>
    </source>
</evidence>
<dbReference type="Proteomes" id="UP001285263">
    <property type="component" value="Unassembled WGS sequence"/>
</dbReference>
<comment type="pathway">
    <text evidence="1">Bacterial outer membrane biogenesis; LPS O-antigen biosynthesis.</text>
</comment>
<dbReference type="InterPro" id="IPR001509">
    <property type="entry name" value="Epimerase_deHydtase"/>
</dbReference>
<comment type="similarity">
    <text evidence="2">Belongs to the NAD(P)-dependent epimerase/dehydratase family.</text>
</comment>
<reference evidence="4 5" key="1">
    <citation type="submission" date="2023-11" db="EMBL/GenBank/DDBJ databases">
        <title>Paucibacter sp. nov., isolated from fresh soil in Korea.</title>
        <authorList>
            <person name="Le N.T.T."/>
        </authorList>
    </citation>
    <scope>NUCLEOTIDE SEQUENCE [LARGE SCALE GENOMIC DNA]</scope>
    <source>
        <strain evidence="4 5">R3-3</strain>
    </source>
</reference>
<dbReference type="PANTHER" id="PTHR43000">
    <property type="entry name" value="DTDP-D-GLUCOSE 4,6-DEHYDRATASE-RELATED"/>
    <property type="match status" value="1"/>
</dbReference>
<feature type="domain" description="NAD-dependent epimerase/dehydratase" evidence="3">
    <location>
        <begin position="5"/>
        <end position="228"/>
    </location>
</feature>
<dbReference type="EMBL" id="JAXCLA010000002">
    <property type="protein sequence ID" value="MDY0744268.1"/>
    <property type="molecule type" value="Genomic_DNA"/>
</dbReference>
<proteinExistence type="inferred from homology"/>
<keyword evidence="5" id="KW-1185">Reference proteome</keyword>
<dbReference type="InterPro" id="IPR036291">
    <property type="entry name" value="NAD(P)-bd_dom_sf"/>
</dbReference>
<gene>
    <name evidence="4" type="ORF">SNE35_07110</name>
</gene>
<accession>A0ABU5DDB2</accession>
<dbReference type="SUPFAM" id="SSF51735">
    <property type="entry name" value="NAD(P)-binding Rossmann-fold domains"/>
    <property type="match status" value="1"/>
</dbReference>
<dbReference type="RefSeq" id="WP_320422166.1">
    <property type="nucleotide sequence ID" value="NZ_JAXCLA010000002.1"/>
</dbReference>
<sequence length="319" mass="34402">MTRTVLVTGGAGFLGQACARRFRAAGWRVVGLGHGRWTDDEARVAGYDRWVNAGVTAEALTGLADLGQNLRAVAHCASNGSVPYSLEQPLDAYERTVGSTVMLLEHLRRHAPVAVVLYPSSAAVYGAAPDRPLLESDTPNPVSPYGFHKQMVETLLAAHAACFGQPAVAVRFFSIYGPGLRKQLLWDASGRLLSGESQQTFFGTGDETRDWIHVEDAAALMLHLANRATAAPVIPARLEIVNGASGERVTVREVLERLARLLGSHAEIRFNGTVRAGDPRFYLAAVERMHATGWRPETSLDDGLADYAAWARAARPPAP</sequence>
<evidence type="ECO:0000256" key="2">
    <source>
        <dbReference type="ARBA" id="ARBA00007637"/>
    </source>
</evidence>
<dbReference type="Pfam" id="PF01370">
    <property type="entry name" value="Epimerase"/>
    <property type="match status" value="1"/>
</dbReference>
<dbReference type="PROSITE" id="PS51257">
    <property type="entry name" value="PROKAR_LIPOPROTEIN"/>
    <property type="match status" value="1"/>
</dbReference>
<evidence type="ECO:0000259" key="3">
    <source>
        <dbReference type="Pfam" id="PF01370"/>
    </source>
</evidence>
<evidence type="ECO:0000313" key="5">
    <source>
        <dbReference type="Proteomes" id="UP001285263"/>
    </source>
</evidence>
<comment type="caution">
    <text evidence="4">The sequence shown here is derived from an EMBL/GenBank/DDBJ whole genome shotgun (WGS) entry which is preliminary data.</text>
</comment>
<organism evidence="4 5">
    <name type="scientific">Roseateles agri</name>
    <dbReference type="NCBI Taxonomy" id="3098619"/>
    <lineage>
        <taxon>Bacteria</taxon>
        <taxon>Pseudomonadati</taxon>
        <taxon>Pseudomonadota</taxon>
        <taxon>Betaproteobacteria</taxon>
        <taxon>Burkholderiales</taxon>
        <taxon>Sphaerotilaceae</taxon>
        <taxon>Roseateles</taxon>
    </lineage>
</organism>
<protein>
    <submittedName>
        <fullName evidence="4">NAD-dependent epimerase/dehydratase family protein</fullName>
    </submittedName>
</protein>
<dbReference type="Gene3D" id="3.40.50.720">
    <property type="entry name" value="NAD(P)-binding Rossmann-like Domain"/>
    <property type="match status" value="1"/>
</dbReference>
<name>A0ABU5DDB2_9BURK</name>
<evidence type="ECO:0000256" key="1">
    <source>
        <dbReference type="ARBA" id="ARBA00005125"/>
    </source>
</evidence>